<accession>A0AAJ5YUT6</accession>
<evidence type="ECO:0000313" key="3">
    <source>
        <dbReference type="Proteomes" id="UP001219567"/>
    </source>
</evidence>
<keyword evidence="3" id="KW-1185">Reference proteome</keyword>
<dbReference type="Proteomes" id="UP001219567">
    <property type="component" value="Chromosome 6"/>
</dbReference>
<protein>
    <submittedName>
        <fullName evidence="2">Uncharacterized protein</fullName>
    </submittedName>
</protein>
<reference evidence="2 3" key="1">
    <citation type="submission" date="2023-03" db="EMBL/GenBank/DDBJ databases">
        <title>Mating type loci evolution in Malassezia.</title>
        <authorList>
            <person name="Coelho M.A."/>
        </authorList>
    </citation>
    <scope>NUCLEOTIDE SEQUENCE [LARGE SCALE GENOMIC DNA]</scope>
    <source>
        <strain evidence="2 3">CBS 9725</strain>
    </source>
</reference>
<feature type="compositionally biased region" description="Polar residues" evidence="1">
    <location>
        <begin position="45"/>
        <end position="63"/>
    </location>
</feature>
<proteinExistence type="predicted"/>
<name>A0AAJ5YUT6_9BASI</name>
<organism evidence="2 3">
    <name type="scientific">Malassezia yamatoensis</name>
    <dbReference type="NCBI Taxonomy" id="253288"/>
    <lineage>
        <taxon>Eukaryota</taxon>
        <taxon>Fungi</taxon>
        <taxon>Dikarya</taxon>
        <taxon>Basidiomycota</taxon>
        <taxon>Ustilaginomycotina</taxon>
        <taxon>Malasseziomycetes</taxon>
        <taxon>Malasseziales</taxon>
        <taxon>Malasseziaceae</taxon>
        <taxon>Malassezia</taxon>
    </lineage>
</organism>
<sequence>MARAPHETFAMLPGMGEVKVDNLSKAFQQPFRTDFAYRKARKQSDTNPPNAATDNEQANSIQATEPIEIADDIRSPVQAATDPLGEALHDTNSSAIEGLPDNFDSLPEEEQLRIAMEMSVNGFT</sequence>
<dbReference type="EMBL" id="CP119948">
    <property type="protein sequence ID" value="WFD00775.1"/>
    <property type="molecule type" value="Genomic_DNA"/>
</dbReference>
<gene>
    <name evidence="2" type="ORF">MYAM1_003527</name>
</gene>
<evidence type="ECO:0000313" key="2">
    <source>
        <dbReference type="EMBL" id="WFD00775.1"/>
    </source>
</evidence>
<feature type="region of interest" description="Disordered" evidence="1">
    <location>
        <begin position="39"/>
        <end position="63"/>
    </location>
</feature>
<dbReference type="AlphaFoldDB" id="A0AAJ5YUT6"/>
<evidence type="ECO:0000256" key="1">
    <source>
        <dbReference type="SAM" id="MobiDB-lite"/>
    </source>
</evidence>